<dbReference type="CDD" id="cd03794">
    <property type="entry name" value="GT4_WbuB-like"/>
    <property type="match status" value="1"/>
</dbReference>
<keyword evidence="3" id="KW-1185">Reference proteome</keyword>
<proteinExistence type="predicted"/>
<dbReference type="Proteomes" id="UP000317938">
    <property type="component" value="Unassembled WGS sequence"/>
</dbReference>
<protein>
    <submittedName>
        <fullName evidence="2">Glycosyltransferase family 4 protein</fullName>
    </submittedName>
</protein>
<gene>
    <name evidence="2" type="ORF">FQP85_08715</name>
</gene>
<name>A0ABY3FE80_9GAMM</name>
<feature type="domain" description="Glycosyl transferase family 1" evidence="1">
    <location>
        <begin position="212"/>
        <end position="377"/>
    </location>
</feature>
<dbReference type="SUPFAM" id="SSF53756">
    <property type="entry name" value="UDP-Glycosyltransferase/glycogen phosphorylase"/>
    <property type="match status" value="1"/>
</dbReference>
<dbReference type="RefSeq" id="WP_145236652.1">
    <property type="nucleotide sequence ID" value="NZ_VNFF01000007.1"/>
</dbReference>
<dbReference type="EMBL" id="VNFF01000007">
    <property type="protein sequence ID" value="TVU83846.1"/>
    <property type="molecule type" value="Genomic_DNA"/>
</dbReference>
<evidence type="ECO:0000313" key="2">
    <source>
        <dbReference type="EMBL" id="TVU83846.1"/>
    </source>
</evidence>
<evidence type="ECO:0000259" key="1">
    <source>
        <dbReference type="Pfam" id="PF00534"/>
    </source>
</evidence>
<comment type="caution">
    <text evidence="2">The sequence shown here is derived from an EMBL/GenBank/DDBJ whole genome shotgun (WGS) entry which is preliminary data.</text>
</comment>
<reference evidence="2 3" key="1">
    <citation type="submission" date="2019-07" db="EMBL/GenBank/DDBJ databases">
        <title>Diversity of Bacteria from Kongsfjorden, Arctic.</title>
        <authorList>
            <person name="Yu Y."/>
        </authorList>
    </citation>
    <scope>NUCLEOTIDE SEQUENCE [LARGE SCALE GENOMIC DNA]</scope>
    <source>
        <strain evidence="2 3">SM1927</strain>
    </source>
</reference>
<dbReference type="Gene3D" id="3.40.50.2000">
    <property type="entry name" value="Glycogen Phosphorylase B"/>
    <property type="match status" value="2"/>
</dbReference>
<dbReference type="InterPro" id="IPR001296">
    <property type="entry name" value="Glyco_trans_1"/>
</dbReference>
<dbReference type="Pfam" id="PF00534">
    <property type="entry name" value="Glycos_transf_1"/>
    <property type="match status" value="1"/>
</dbReference>
<dbReference type="PANTHER" id="PTHR12526:SF609">
    <property type="entry name" value="LIPOPOLYSACCHARIDE BIOSYNTHESIS PROTEIN"/>
    <property type="match status" value="1"/>
</dbReference>
<dbReference type="PANTHER" id="PTHR12526">
    <property type="entry name" value="GLYCOSYLTRANSFERASE"/>
    <property type="match status" value="1"/>
</dbReference>
<accession>A0ABY3FE80</accession>
<organism evidence="2 3">
    <name type="scientific">Pseudoalteromonas neustonica</name>
    <dbReference type="NCBI Taxonomy" id="1840331"/>
    <lineage>
        <taxon>Bacteria</taxon>
        <taxon>Pseudomonadati</taxon>
        <taxon>Pseudomonadota</taxon>
        <taxon>Gammaproteobacteria</taxon>
        <taxon>Alteromonadales</taxon>
        <taxon>Pseudoalteromonadaceae</taxon>
        <taxon>Pseudoalteromonas</taxon>
    </lineage>
</organism>
<sequence length="402" mass="45758">MRIALLPDDYLPSSTLVHAKMFHELAHEFMKQGHDVVVITPGLPSQSQKLIIETVDGVVVWRFRAGLRRGVGKLKRALNESLLSLNAWSAIRKEVEQAPFDICVNYSPTIFFGNLTNKLRRKYNTYIYLVLRDLFPQWVIDEGMISESSLIGRYFRYFEHLNYKASNKIGLMSKANIDCFSSINPQYKNTEILLNWACLVPSQFNSYSIDVREDHNLTDKVIFFYGGNIGHAQDMANLLRLADRLKCRPEAHFLFVGQGDEFELINQMKAELDLQNVTILPSVNQSQYKEILTQVDIGLFTLAKTHKAHNFPGKLLGYMVQSLPILGSVNPGNDLIEYVNDSHSGYAYENGEDESLLKGAIKLLEEVELRKQMGSNSFELLKQNFSVEQAARKIISAMEGQH</sequence>
<evidence type="ECO:0000313" key="3">
    <source>
        <dbReference type="Proteomes" id="UP000317938"/>
    </source>
</evidence>